<dbReference type="Pfam" id="PF17989">
    <property type="entry name" value="ALP_N"/>
    <property type="match status" value="1"/>
</dbReference>
<feature type="domain" description="Actin homologue MreB-like C-terminal" evidence="2">
    <location>
        <begin position="161"/>
        <end position="269"/>
    </location>
</feature>
<dbReference type="InterPro" id="IPR043129">
    <property type="entry name" value="ATPase_NBD"/>
</dbReference>
<reference evidence="3 4" key="1">
    <citation type="submission" date="2011-10" db="EMBL/GenBank/DDBJ databases">
        <title>Whole genome sequence of Selenomonas ruminantium subsp. lactilytica TAM6421.</title>
        <authorList>
            <person name="Oguchi A."/>
            <person name="Ankai A."/>
            <person name="Kaneko J."/>
            <person name="Yamada-Narita S."/>
            <person name="Fukui S."/>
            <person name="Takahashi M."/>
            <person name="Onodera T."/>
            <person name="Kojima S."/>
            <person name="Fushimi T."/>
            <person name="Abe N."/>
            <person name="Kamio Y."/>
            <person name="Yamazaki S."/>
            <person name="Fujita N."/>
        </authorList>
    </citation>
    <scope>NUCLEOTIDE SEQUENCE [LARGE SCALE GENOMIC DNA]</scope>
    <source>
        <strain evidence="4">NBRC 103574 / TAM6421</strain>
        <plasmid evidence="3 4">pSRC4</plasmid>
    </source>
</reference>
<organism evidence="3 4">
    <name type="scientific">Selenomonas ruminantium subsp. lactilytica (strain NBRC 103574 / TAM6421)</name>
    <dbReference type="NCBI Taxonomy" id="927704"/>
    <lineage>
        <taxon>Bacteria</taxon>
        <taxon>Bacillati</taxon>
        <taxon>Bacillota</taxon>
        <taxon>Negativicutes</taxon>
        <taxon>Selenomonadales</taxon>
        <taxon>Selenomonadaceae</taxon>
        <taxon>Selenomonas</taxon>
    </lineage>
</organism>
<gene>
    <name evidence="3" type="ordered locus">SELR_pSRC400610</name>
</gene>
<proteinExistence type="predicted"/>
<dbReference type="Proteomes" id="UP000007887">
    <property type="component" value="Plasmid pSRC4"/>
</dbReference>
<dbReference type="Pfam" id="PF21522">
    <property type="entry name" value="MreB-like_C"/>
    <property type="match status" value="1"/>
</dbReference>
<dbReference type="OrthoDB" id="5412507at2"/>
<dbReference type="HOGENOM" id="CLU_942996_0_0_9"/>
<evidence type="ECO:0000313" key="4">
    <source>
        <dbReference type="Proteomes" id="UP000007887"/>
    </source>
</evidence>
<sequence length="295" mass="33016">MLSIDVGFGNVKVYDGEEVTAFPSVYMEASEDYIPTTDPDDQLLELDGVKYHVGMTALNRGGEAPFDRTDMLRHKIFMLTAICAMTDTESFSDSVAVGLPISDYKAMKDALTKLKGKYEVSYNGKKCSVDIKKISVYAQSEAVYKLIAKDDKDIKRKVIGIVDIGQKTVDFAYFKRGTYVPENSGSLEKGVINAYRDIVKALENVGYNDIESYEAKLYIDKVPEEADKAFERMAKTIKNNLRINHWNLELMDSLYIVGGGTSFIAPHFKDTAYKPLDEMTAVFANAYGYYAGEKD</sequence>
<dbReference type="AlphaFoldDB" id="I0GVC5"/>
<name>I0GVC5_SELRL</name>
<dbReference type="InterPro" id="IPR049067">
    <property type="entry name" value="MreB-like_C"/>
</dbReference>
<protein>
    <submittedName>
        <fullName evidence="3">Uncharacterized protein</fullName>
    </submittedName>
</protein>
<feature type="domain" description="Actin-like protein N-terminal" evidence="1">
    <location>
        <begin position="4"/>
        <end position="139"/>
    </location>
</feature>
<accession>I0GVC5</accession>
<dbReference type="SUPFAM" id="SSF53067">
    <property type="entry name" value="Actin-like ATPase domain"/>
    <property type="match status" value="2"/>
</dbReference>
<dbReference type="RefSeq" id="WP_014426012.1">
    <property type="nucleotide sequence ID" value="NC_017069.1"/>
</dbReference>
<evidence type="ECO:0000313" key="3">
    <source>
        <dbReference type="EMBL" id="BAL84712.1"/>
    </source>
</evidence>
<evidence type="ECO:0000259" key="1">
    <source>
        <dbReference type="Pfam" id="PF17989"/>
    </source>
</evidence>
<keyword evidence="3" id="KW-0614">Plasmid</keyword>
<dbReference type="EMBL" id="AP012294">
    <property type="protein sequence ID" value="BAL84712.1"/>
    <property type="molecule type" value="Genomic_DNA"/>
</dbReference>
<dbReference type="KEGG" id="sri:SELR_pSRC400610"/>
<dbReference type="Gene3D" id="3.30.420.40">
    <property type="match status" value="2"/>
</dbReference>
<dbReference type="PATRIC" id="fig|927704.6.peg.3475"/>
<geneLocation type="plasmid" evidence="3 4">
    <name>pSRC4</name>
</geneLocation>
<dbReference type="InterPro" id="IPR040607">
    <property type="entry name" value="ALP_N"/>
</dbReference>
<evidence type="ECO:0000259" key="2">
    <source>
        <dbReference type="Pfam" id="PF21522"/>
    </source>
</evidence>